<organism evidence="1 2">
    <name type="scientific">Actinomadura namibiensis</name>
    <dbReference type="NCBI Taxonomy" id="182080"/>
    <lineage>
        <taxon>Bacteria</taxon>
        <taxon>Bacillati</taxon>
        <taxon>Actinomycetota</taxon>
        <taxon>Actinomycetes</taxon>
        <taxon>Streptosporangiales</taxon>
        <taxon>Thermomonosporaceae</taxon>
        <taxon>Actinomadura</taxon>
    </lineage>
</organism>
<gene>
    <name evidence="1" type="ORF">HNR61_000744</name>
</gene>
<protein>
    <submittedName>
        <fullName evidence="1">Uncharacterized protein</fullName>
    </submittedName>
</protein>
<keyword evidence="2" id="KW-1185">Reference proteome</keyword>
<dbReference type="RefSeq" id="WP_182841646.1">
    <property type="nucleotide sequence ID" value="NZ_BAAALP010000008.1"/>
</dbReference>
<accession>A0A7W3LJ75</accession>
<sequence>MTSPPPGVHPTEPLTAPDGTAVDVDVELVPLVRAVWAGGWVTAGSCQDLGDAADALRALGDRAPAHATEAFAAFYRGYAWLKMPRPDALAFLDALAATPFRDRVTARWGPEAWRVDVAVRHDGDRGFTLAPTAHLHFPRTQIPELTAVATALRDGMPR</sequence>
<reference evidence="1 2" key="1">
    <citation type="submission" date="2020-08" db="EMBL/GenBank/DDBJ databases">
        <title>Genomic Encyclopedia of Type Strains, Phase IV (KMG-IV): sequencing the most valuable type-strain genomes for metagenomic binning, comparative biology and taxonomic classification.</title>
        <authorList>
            <person name="Goeker M."/>
        </authorList>
    </citation>
    <scope>NUCLEOTIDE SEQUENCE [LARGE SCALE GENOMIC DNA]</scope>
    <source>
        <strain evidence="1 2">DSM 44197</strain>
    </source>
</reference>
<comment type="caution">
    <text evidence="1">The sequence shown here is derived from an EMBL/GenBank/DDBJ whole genome shotgun (WGS) entry which is preliminary data.</text>
</comment>
<proteinExistence type="predicted"/>
<name>A0A7W3LJ75_ACTNM</name>
<dbReference type="AlphaFoldDB" id="A0A7W3LJ75"/>
<evidence type="ECO:0000313" key="2">
    <source>
        <dbReference type="Proteomes" id="UP000572680"/>
    </source>
</evidence>
<dbReference type="EMBL" id="JACJIA010000001">
    <property type="protein sequence ID" value="MBA8949146.1"/>
    <property type="molecule type" value="Genomic_DNA"/>
</dbReference>
<evidence type="ECO:0000313" key="1">
    <source>
        <dbReference type="EMBL" id="MBA8949146.1"/>
    </source>
</evidence>
<dbReference type="Proteomes" id="UP000572680">
    <property type="component" value="Unassembled WGS sequence"/>
</dbReference>